<organism evidence="1 2">
    <name type="scientific">Ampelomyces quisqualis</name>
    <name type="common">Powdery mildew agent</name>
    <dbReference type="NCBI Taxonomy" id="50730"/>
    <lineage>
        <taxon>Eukaryota</taxon>
        <taxon>Fungi</taxon>
        <taxon>Dikarya</taxon>
        <taxon>Ascomycota</taxon>
        <taxon>Pezizomycotina</taxon>
        <taxon>Dothideomycetes</taxon>
        <taxon>Pleosporomycetidae</taxon>
        <taxon>Pleosporales</taxon>
        <taxon>Pleosporineae</taxon>
        <taxon>Phaeosphaeriaceae</taxon>
        <taxon>Ampelomyces</taxon>
    </lineage>
</organism>
<proteinExistence type="predicted"/>
<sequence length="147" mass="16117">MARIGILYGSDTALNLYQFLNFVTVEYTARSISLPDDATVLGGLSSTTTIPCTHTHLPSHQNTLRTFSYAVTQHGARKIMYEHGIRNFDRGYDFALSDRCYCVTKNKGNRPLCLTCTHIIFRHFQGGGGGARSNIAGVGSNGVQEDP</sequence>
<name>A0A6A5Q8U9_AMPQU</name>
<dbReference type="EMBL" id="ML979146">
    <property type="protein sequence ID" value="KAF1911198.1"/>
    <property type="molecule type" value="Genomic_DNA"/>
</dbReference>
<dbReference type="OrthoDB" id="47375at2759"/>
<gene>
    <name evidence="1" type="ORF">BDU57DRAFT_524965</name>
</gene>
<evidence type="ECO:0000313" key="2">
    <source>
        <dbReference type="Proteomes" id="UP000800096"/>
    </source>
</evidence>
<reference evidence="1" key="1">
    <citation type="journal article" date="2020" name="Stud. Mycol.">
        <title>101 Dothideomycetes genomes: a test case for predicting lifestyles and emergence of pathogens.</title>
        <authorList>
            <person name="Haridas S."/>
            <person name="Albert R."/>
            <person name="Binder M."/>
            <person name="Bloem J."/>
            <person name="Labutti K."/>
            <person name="Salamov A."/>
            <person name="Andreopoulos B."/>
            <person name="Baker S."/>
            <person name="Barry K."/>
            <person name="Bills G."/>
            <person name="Bluhm B."/>
            <person name="Cannon C."/>
            <person name="Castanera R."/>
            <person name="Culley D."/>
            <person name="Daum C."/>
            <person name="Ezra D."/>
            <person name="Gonzalez J."/>
            <person name="Henrissat B."/>
            <person name="Kuo A."/>
            <person name="Liang C."/>
            <person name="Lipzen A."/>
            <person name="Lutzoni F."/>
            <person name="Magnuson J."/>
            <person name="Mondo S."/>
            <person name="Nolan M."/>
            <person name="Ohm R."/>
            <person name="Pangilinan J."/>
            <person name="Park H.-J."/>
            <person name="Ramirez L."/>
            <person name="Alfaro M."/>
            <person name="Sun H."/>
            <person name="Tritt A."/>
            <person name="Yoshinaga Y."/>
            <person name="Zwiers L.-H."/>
            <person name="Turgeon B."/>
            <person name="Goodwin S."/>
            <person name="Spatafora J."/>
            <person name="Crous P."/>
            <person name="Grigoriev I."/>
        </authorList>
    </citation>
    <scope>NUCLEOTIDE SEQUENCE</scope>
    <source>
        <strain evidence="1">HMLAC05119</strain>
    </source>
</reference>
<keyword evidence="2" id="KW-1185">Reference proteome</keyword>
<dbReference type="Proteomes" id="UP000800096">
    <property type="component" value="Unassembled WGS sequence"/>
</dbReference>
<accession>A0A6A5Q8U9</accession>
<dbReference type="AlphaFoldDB" id="A0A6A5Q8U9"/>
<protein>
    <submittedName>
        <fullName evidence="1">Uncharacterized protein</fullName>
    </submittedName>
</protein>
<evidence type="ECO:0000313" key="1">
    <source>
        <dbReference type="EMBL" id="KAF1911198.1"/>
    </source>
</evidence>